<comment type="caution">
    <text evidence="3">The sequence shown here is derived from an EMBL/GenBank/DDBJ whole genome shotgun (WGS) entry which is preliminary data.</text>
</comment>
<dbReference type="AlphaFoldDB" id="A0A4S8Q3V0"/>
<dbReference type="PANTHER" id="PTHR35335">
    <property type="entry name" value="UPF0716 PROTEIN FXSA"/>
    <property type="match status" value="1"/>
</dbReference>
<evidence type="ECO:0000313" key="3">
    <source>
        <dbReference type="EMBL" id="THV37215.1"/>
    </source>
</evidence>
<protein>
    <submittedName>
        <fullName evidence="3">Membrane protein FxsA</fullName>
    </submittedName>
</protein>
<evidence type="ECO:0000313" key="4">
    <source>
        <dbReference type="Proteomes" id="UP000307378"/>
    </source>
</evidence>
<feature type="transmembrane region" description="Helical" evidence="2">
    <location>
        <begin position="71"/>
        <end position="100"/>
    </location>
</feature>
<reference evidence="3 4" key="1">
    <citation type="submission" date="2019-04" db="EMBL/GenBank/DDBJ databases">
        <title>genome sequence of strain W3.</title>
        <authorList>
            <person name="Gao J."/>
            <person name="Sun J."/>
        </authorList>
    </citation>
    <scope>NUCLEOTIDE SEQUENCE [LARGE SCALE GENOMIC DNA]</scope>
    <source>
        <strain evidence="3 4">W3</strain>
    </source>
</reference>
<feature type="compositionally biased region" description="Acidic residues" evidence="1">
    <location>
        <begin position="135"/>
        <end position="144"/>
    </location>
</feature>
<feature type="compositionally biased region" description="Basic and acidic residues" evidence="1">
    <location>
        <begin position="157"/>
        <end position="167"/>
    </location>
</feature>
<dbReference type="PANTHER" id="PTHR35335:SF1">
    <property type="entry name" value="UPF0716 PROTEIN FXSA"/>
    <property type="match status" value="1"/>
</dbReference>
<feature type="region of interest" description="Disordered" evidence="1">
    <location>
        <begin position="130"/>
        <end position="167"/>
    </location>
</feature>
<feature type="transmembrane region" description="Helical" evidence="2">
    <location>
        <begin position="28"/>
        <end position="50"/>
    </location>
</feature>
<organism evidence="3 4">
    <name type="scientific">Rhizobium rosettiformans W3</name>
    <dbReference type="NCBI Taxonomy" id="538378"/>
    <lineage>
        <taxon>Bacteria</taxon>
        <taxon>Pseudomonadati</taxon>
        <taxon>Pseudomonadota</taxon>
        <taxon>Alphaproteobacteria</taxon>
        <taxon>Hyphomicrobiales</taxon>
        <taxon>Rhizobiaceae</taxon>
        <taxon>Rhizobium/Agrobacterium group</taxon>
        <taxon>Rhizobium</taxon>
    </lineage>
</organism>
<dbReference type="RefSeq" id="WP_136539114.1">
    <property type="nucleotide sequence ID" value="NZ_STGU01000003.1"/>
</dbReference>
<keyword evidence="2" id="KW-1133">Transmembrane helix</keyword>
<evidence type="ECO:0000256" key="1">
    <source>
        <dbReference type="SAM" id="MobiDB-lite"/>
    </source>
</evidence>
<dbReference type="GO" id="GO:0016020">
    <property type="term" value="C:membrane"/>
    <property type="evidence" value="ECO:0007669"/>
    <property type="project" value="InterPro"/>
</dbReference>
<keyword evidence="2" id="KW-0472">Membrane</keyword>
<evidence type="ECO:0000256" key="2">
    <source>
        <dbReference type="SAM" id="Phobius"/>
    </source>
</evidence>
<proteinExistence type="predicted"/>
<sequence>MRLPLVLFLIAPLIEIASFIIVGQAIGVLPTLALIVLSAVAGVALLRFQGAGILRRLQSEAQRGVDPGRELVHAALLVVAAFLLIVPGFFGDIIGILLFLPFIRDFAWRLIKPRIVVSRGFADGGFRTARRPDDNVVDLGDDEFQREPGSQPGKPDSPWRDQRIGRE</sequence>
<dbReference type="NCBIfam" id="NF008528">
    <property type="entry name" value="PRK11463.1-2"/>
    <property type="match status" value="1"/>
</dbReference>
<name>A0A4S8Q3V0_9HYPH</name>
<keyword evidence="2" id="KW-0812">Transmembrane</keyword>
<accession>A0A4S8Q3V0</accession>
<dbReference type="EMBL" id="STGU01000003">
    <property type="protein sequence ID" value="THV37215.1"/>
    <property type="molecule type" value="Genomic_DNA"/>
</dbReference>
<dbReference type="Proteomes" id="UP000307378">
    <property type="component" value="Unassembled WGS sequence"/>
</dbReference>
<gene>
    <name evidence="3" type="primary">fxsA</name>
    <name evidence="3" type="ORF">FAA86_06375</name>
</gene>
<dbReference type="Pfam" id="PF04186">
    <property type="entry name" value="FxsA"/>
    <property type="match status" value="1"/>
</dbReference>
<dbReference type="InterPro" id="IPR007313">
    <property type="entry name" value="FxsA"/>
</dbReference>